<organism evidence="3">
    <name type="scientific">Nippostrongylus brasiliensis</name>
    <name type="common">Rat hookworm</name>
    <dbReference type="NCBI Taxonomy" id="27835"/>
    <lineage>
        <taxon>Eukaryota</taxon>
        <taxon>Metazoa</taxon>
        <taxon>Ecdysozoa</taxon>
        <taxon>Nematoda</taxon>
        <taxon>Chromadorea</taxon>
        <taxon>Rhabditida</taxon>
        <taxon>Rhabditina</taxon>
        <taxon>Rhabditomorpha</taxon>
        <taxon>Strongyloidea</taxon>
        <taxon>Heligmosomidae</taxon>
        <taxon>Nippostrongylus</taxon>
    </lineage>
</organism>
<sequence length="129" mass="15137">MRIVGVVLRRHVAFDCVPTEHRRVLSVHFSRCLYRCCDSSAMPSMLRNKLVLRSETNMAKWSRLRRRNGEAEPAKRSRDRSCSRVPYRLREGVLTHQLPSVQLAVFLSLVANRHNYSDQFLYLLPVLHF</sequence>
<accession>A0A0N4XYY1</accession>
<dbReference type="Proteomes" id="UP000271162">
    <property type="component" value="Unassembled WGS sequence"/>
</dbReference>
<name>A0A0N4XYY1_NIPBR</name>
<reference evidence="3" key="1">
    <citation type="submission" date="2017-02" db="UniProtKB">
        <authorList>
            <consortium name="WormBaseParasite"/>
        </authorList>
    </citation>
    <scope>IDENTIFICATION</scope>
</reference>
<evidence type="ECO:0000313" key="1">
    <source>
        <dbReference type="EMBL" id="VDL71925.1"/>
    </source>
</evidence>
<evidence type="ECO:0000313" key="2">
    <source>
        <dbReference type="Proteomes" id="UP000271162"/>
    </source>
</evidence>
<dbReference type="AlphaFoldDB" id="A0A0N4XYY1"/>
<protein>
    <submittedName>
        <fullName evidence="3">Transmembrane protein</fullName>
    </submittedName>
</protein>
<gene>
    <name evidence="1" type="ORF">NBR_LOCUS8336</name>
</gene>
<proteinExistence type="predicted"/>
<dbReference type="WBParaSite" id="NBR_0000833501-mRNA-1">
    <property type="protein sequence ID" value="NBR_0000833501-mRNA-1"/>
    <property type="gene ID" value="NBR_0000833501"/>
</dbReference>
<dbReference type="EMBL" id="UYSL01019992">
    <property type="protein sequence ID" value="VDL71925.1"/>
    <property type="molecule type" value="Genomic_DNA"/>
</dbReference>
<evidence type="ECO:0000313" key="3">
    <source>
        <dbReference type="WBParaSite" id="NBR_0000833501-mRNA-1"/>
    </source>
</evidence>
<reference evidence="1 2" key="2">
    <citation type="submission" date="2018-11" db="EMBL/GenBank/DDBJ databases">
        <authorList>
            <consortium name="Pathogen Informatics"/>
        </authorList>
    </citation>
    <scope>NUCLEOTIDE SEQUENCE [LARGE SCALE GENOMIC DNA]</scope>
</reference>
<keyword evidence="2" id="KW-1185">Reference proteome</keyword>